<protein>
    <recommendedName>
        <fullName evidence="1">Outer membrane protein beta-barrel domain-containing protein</fullName>
    </recommendedName>
</protein>
<dbReference type="AlphaFoldDB" id="A0A653AKS0"/>
<evidence type="ECO:0000259" key="1">
    <source>
        <dbReference type="Pfam" id="PF13568"/>
    </source>
</evidence>
<dbReference type="EMBL" id="UPXZ01000042">
    <property type="protein sequence ID" value="VBB48670.1"/>
    <property type="molecule type" value="Genomic_DNA"/>
</dbReference>
<feature type="domain" description="Outer membrane protein beta-barrel" evidence="1">
    <location>
        <begin position="38"/>
        <end position="203"/>
    </location>
</feature>
<dbReference type="InterPro" id="IPR011250">
    <property type="entry name" value="OMP/PagP_B-barrel"/>
</dbReference>
<organism evidence="2">
    <name type="scientific">uncultured Paludibacter sp</name>
    <dbReference type="NCBI Taxonomy" id="497635"/>
    <lineage>
        <taxon>Bacteria</taxon>
        <taxon>Pseudomonadati</taxon>
        <taxon>Bacteroidota</taxon>
        <taxon>Bacteroidia</taxon>
        <taxon>Bacteroidales</taxon>
        <taxon>Paludibacteraceae</taxon>
        <taxon>Paludibacter</taxon>
        <taxon>environmental samples</taxon>
    </lineage>
</organism>
<gene>
    <name evidence="2" type="ORF">TRIP_D50034</name>
</gene>
<dbReference type="InterPro" id="IPR025665">
    <property type="entry name" value="Beta-barrel_OMP_2"/>
</dbReference>
<proteinExistence type="predicted"/>
<sequence length="240" mass="27400">MIKRFEKEPFFIKMSIHSIKIKVTAFLFLLSCFSGVKAQGNLPYVDDKPIHFGFSLGMNFMDFGIIPTDKNNDVNVTSLMPGFSVGAISDLRLSRYFNLRFTPTLNLGQRTLQYTDSTNVNVLSIPLYLPLYIKYSSERNGNFRPYVIAGGGLWWDWGRNKEKPVLLKQFDTILEAGVGCDIYFSFFKLSPELKFAIGLNNMLVPLSQRDTGMISDQDKKYTEALNKLTTKMITLSFNFE</sequence>
<evidence type="ECO:0000313" key="2">
    <source>
        <dbReference type="EMBL" id="VBB48670.1"/>
    </source>
</evidence>
<reference evidence="2" key="1">
    <citation type="submission" date="2018-07" db="EMBL/GenBank/DDBJ databases">
        <authorList>
            <consortium name="Genoscope - CEA"/>
            <person name="William W."/>
        </authorList>
    </citation>
    <scope>NUCLEOTIDE SEQUENCE</scope>
    <source>
        <strain evidence="2">IK1</strain>
    </source>
</reference>
<accession>A0A653AKS0</accession>
<dbReference type="SUPFAM" id="SSF56925">
    <property type="entry name" value="OMPA-like"/>
    <property type="match status" value="1"/>
</dbReference>
<name>A0A653AKS0_9BACT</name>
<dbReference type="Pfam" id="PF13568">
    <property type="entry name" value="OMP_b-brl_2"/>
    <property type="match status" value="1"/>
</dbReference>